<dbReference type="OrthoDB" id="508119at2759"/>
<dbReference type="PROSITE" id="PS00217">
    <property type="entry name" value="SUGAR_TRANSPORT_2"/>
    <property type="match status" value="1"/>
</dbReference>
<proteinExistence type="inferred from homology"/>
<evidence type="ECO:0000256" key="6">
    <source>
        <dbReference type="ARBA" id="ARBA00023136"/>
    </source>
</evidence>
<dbReference type="GO" id="GO:0005351">
    <property type="term" value="F:carbohydrate:proton symporter activity"/>
    <property type="evidence" value="ECO:0007669"/>
    <property type="project" value="TreeGrafter"/>
</dbReference>
<gene>
    <name evidence="11" type="ORF">C7M61_000870</name>
</gene>
<keyword evidence="5 9" id="KW-1133">Transmembrane helix</keyword>
<dbReference type="InterPro" id="IPR050360">
    <property type="entry name" value="MFS_Sugar_Transporters"/>
</dbReference>
<dbReference type="RefSeq" id="XP_024715895.1">
    <property type="nucleotide sequence ID" value="XM_024856296.1"/>
</dbReference>
<dbReference type="InterPro" id="IPR005829">
    <property type="entry name" value="Sugar_transporter_CS"/>
</dbReference>
<evidence type="ECO:0000256" key="3">
    <source>
        <dbReference type="ARBA" id="ARBA00022448"/>
    </source>
</evidence>
<feature type="transmembrane region" description="Helical" evidence="9">
    <location>
        <begin position="186"/>
        <end position="206"/>
    </location>
</feature>
<dbReference type="EMBL" id="PYFQ01000001">
    <property type="protein sequence ID" value="PSK41196.1"/>
    <property type="molecule type" value="Genomic_DNA"/>
</dbReference>
<evidence type="ECO:0000256" key="7">
    <source>
        <dbReference type="RuleBase" id="RU003346"/>
    </source>
</evidence>
<keyword evidence="3 7" id="KW-0813">Transport</keyword>
<evidence type="ECO:0000256" key="8">
    <source>
        <dbReference type="SAM" id="MobiDB-lite"/>
    </source>
</evidence>
<dbReference type="STRING" id="418784.A0A2P7YZ09"/>
<keyword evidence="12" id="KW-1185">Reference proteome</keyword>
<name>A0A2P7YZ09_9ASCO</name>
<evidence type="ECO:0000313" key="12">
    <source>
        <dbReference type="Proteomes" id="UP000241107"/>
    </source>
</evidence>
<dbReference type="PANTHER" id="PTHR48022">
    <property type="entry name" value="PLASTIDIC GLUCOSE TRANSPORTER 4"/>
    <property type="match status" value="1"/>
</dbReference>
<organism evidence="11 12">
    <name type="scientific">Candidozyma pseudohaemuli</name>
    <dbReference type="NCBI Taxonomy" id="418784"/>
    <lineage>
        <taxon>Eukaryota</taxon>
        <taxon>Fungi</taxon>
        <taxon>Dikarya</taxon>
        <taxon>Ascomycota</taxon>
        <taxon>Saccharomycotina</taxon>
        <taxon>Pichiomycetes</taxon>
        <taxon>Metschnikowiaceae</taxon>
        <taxon>Candidozyma</taxon>
    </lineage>
</organism>
<comment type="subcellular location">
    <subcellularLocation>
        <location evidence="1">Membrane</location>
        <topology evidence="1">Multi-pass membrane protein</topology>
    </subcellularLocation>
</comment>
<evidence type="ECO:0000256" key="4">
    <source>
        <dbReference type="ARBA" id="ARBA00022692"/>
    </source>
</evidence>
<feature type="transmembrane region" description="Helical" evidence="9">
    <location>
        <begin position="313"/>
        <end position="335"/>
    </location>
</feature>
<comment type="caution">
    <text evidence="11">The sequence shown here is derived from an EMBL/GenBank/DDBJ whole genome shotgun (WGS) entry which is preliminary data.</text>
</comment>
<dbReference type="Gene3D" id="1.20.1250.20">
    <property type="entry name" value="MFS general substrate transporter like domains"/>
    <property type="match status" value="1"/>
</dbReference>
<dbReference type="Proteomes" id="UP000241107">
    <property type="component" value="Unassembled WGS sequence"/>
</dbReference>
<sequence>MFTKDPDSAKHLLTDAEIATKQKQKKKFRWTIEDHDSPKEIYNKTLYLSVMVFGILGAARGLDEGNIGSNISLPSFRQTFGFEDPNKSENEIADLKSNISSMVQLGCVGGALLAIFTVDRLGRVNALRQVCVLWAIGVIIQITSSHVGQLYAGRIIEGLAVGQTTTIGPTYLAEVAPKQIRGLCSCIFAGAVYLGVMLLCFANYGTALHISDSSQKQWIIPTSLKIIFAGGLLILTFMFCIESPRWLMKVGKADKACEALCKLRCLPPDHPLIVGEINDINEQLLMEKQAQSGNNMLNIVKEFVRVKANRYRLLVIAIPAQLLGQWSGSNAVTIYAPELFGVIGVTGIETLKMTAIAGVVKFVSAYLGAFFVIDALGRKTSMYVGITLQFLCELYYAIFLNVVPNIESSLEGSKKRASQGAVAAIFLSGTGWVIGFNAIQYLMGSEIFPLKIRSVANSLVMVLHFANQYGNSKALPEMMIAMQPYGAFYFFSGVLLISLVWVWFFVPEVAGRSLESIDDIFNLPWYQIGRNGPKLCPDHSEISRMQFDHGMMVYEDKAGSEHQVENASQNKKESDEDSVKDHKKEEA</sequence>
<keyword evidence="4 9" id="KW-0812">Transmembrane</keyword>
<evidence type="ECO:0000256" key="1">
    <source>
        <dbReference type="ARBA" id="ARBA00004141"/>
    </source>
</evidence>
<dbReference type="InterPro" id="IPR003663">
    <property type="entry name" value="Sugar/inositol_transpt"/>
</dbReference>
<dbReference type="GeneID" id="36564262"/>
<dbReference type="NCBIfam" id="TIGR00879">
    <property type="entry name" value="SP"/>
    <property type="match status" value="1"/>
</dbReference>
<feature type="transmembrane region" description="Helical" evidence="9">
    <location>
        <begin position="423"/>
        <end position="443"/>
    </location>
</feature>
<evidence type="ECO:0000313" key="11">
    <source>
        <dbReference type="EMBL" id="PSK41196.1"/>
    </source>
</evidence>
<dbReference type="Pfam" id="PF00083">
    <property type="entry name" value="Sugar_tr"/>
    <property type="match status" value="1"/>
</dbReference>
<dbReference type="PRINTS" id="PR00171">
    <property type="entry name" value="SUGRTRNSPORT"/>
</dbReference>
<dbReference type="AlphaFoldDB" id="A0A2P7YZ09"/>
<dbReference type="PROSITE" id="PS00216">
    <property type="entry name" value="SUGAR_TRANSPORT_1"/>
    <property type="match status" value="1"/>
</dbReference>
<dbReference type="InterPro" id="IPR020846">
    <property type="entry name" value="MFS_dom"/>
</dbReference>
<feature type="transmembrane region" description="Helical" evidence="9">
    <location>
        <begin position="355"/>
        <end position="376"/>
    </location>
</feature>
<evidence type="ECO:0000256" key="5">
    <source>
        <dbReference type="ARBA" id="ARBA00022989"/>
    </source>
</evidence>
<feature type="region of interest" description="Disordered" evidence="8">
    <location>
        <begin position="558"/>
        <end position="587"/>
    </location>
</feature>
<dbReference type="SUPFAM" id="SSF103473">
    <property type="entry name" value="MFS general substrate transporter"/>
    <property type="match status" value="1"/>
</dbReference>
<protein>
    <recommendedName>
        <fullName evidence="10">Major facilitator superfamily (MFS) profile domain-containing protein</fullName>
    </recommendedName>
</protein>
<dbReference type="InterPro" id="IPR036259">
    <property type="entry name" value="MFS_trans_sf"/>
</dbReference>
<evidence type="ECO:0000256" key="2">
    <source>
        <dbReference type="ARBA" id="ARBA00010992"/>
    </source>
</evidence>
<dbReference type="VEuPathDB" id="FungiDB:C7M61_000870"/>
<accession>A0A2P7YZ09</accession>
<evidence type="ECO:0000256" key="9">
    <source>
        <dbReference type="SAM" id="Phobius"/>
    </source>
</evidence>
<reference evidence="11 12" key="1">
    <citation type="submission" date="2018-03" db="EMBL/GenBank/DDBJ databases">
        <title>Candida pseudohaemulonii genome assembly and annotation.</title>
        <authorList>
            <person name="Munoz J.F."/>
            <person name="Gade L.G."/>
            <person name="Chow N.A."/>
            <person name="Litvintseva A.P."/>
            <person name="Loparev V.N."/>
            <person name="Cuomo C.A."/>
        </authorList>
    </citation>
    <scope>NUCLEOTIDE SEQUENCE [LARGE SCALE GENOMIC DNA]</scope>
    <source>
        <strain evidence="11 12">B12108</strain>
    </source>
</reference>
<dbReference type="PROSITE" id="PS50850">
    <property type="entry name" value="MFS"/>
    <property type="match status" value="1"/>
</dbReference>
<feature type="transmembrane region" description="Helical" evidence="9">
    <location>
        <begin position="383"/>
        <end position="403"/>
    </location>
</feature>
<feature type="domain" description="Major facilitator superfamily (MFS) profile" evidence="10">
    <location>
        <begin position="49"/>
        <end position="510"/>
    </location>
</feature>
<dbReference type="InterPro" id="IPR005828">
    <property type="entry name" value="MFS_sugar_transport-like"/>
</dbReference>
<dbReference type="GO" id="GO:0016020">
    <property type="term" value="C:membrane"/>
    <property type="evidence" value="ECO:0007669"/>
    <property type="project" value="UniProtKB-SubCell"/>
</dbReference>
<keyword evidence="6 9" id="KW-0472">Membrane</keyword>
<feature type="transmembrane region" description="Helical" evidence="9">
    <location>
        <begin position="487"/>
        <end position="506"/>
    </location>
</feature>
<evidence type="ECO:0000259" key="10">
    <source>
        <dbReference type="PROSITE" id="PS50850"/>
    </source>
</evidence>
<comment type="similarity">
    <text evidence="2 7">Belongs to the major facilitator superfamily. Sugar transporter (TC 2.A.1.1) family.</text>
</comment>
<feature type="transmembrane region" description="Helical" evidence="9">
    <location>
        <begin position="218"/>
        <end position="241"/>
    </location>
</feature>
<dbReference type="FunFam" id="1.20.1250.20:FF:000313">
    <property type="entry name" value="MFS quinate transporter"/>
    <property type="match status" value="1"/>
</dbReference>
<dbReference type="PANTHER" id="PTHR48022:SF8">
    <property type="entry name" value="MAJOR FACILITATOR SUPERFAMILY (MFS) PROFILE DOMAIN-CONTAINING PROTEIN-RELATED"/>
    <property type="match status" value="1"/>
</dbReference>